<dbReference type="AlphaFoldDB" id="A0A0F9N138"/>
<comment type="caution">
    <text evidence="1">The sequence shown here is derived from an EMBL/GenBank/DDBJ whole genome shotgun (WGS) entry which is preliminary data.</text>
</comment>
<evidence type="ECO:0000313" key="1">
    <source>
        <dbReference type="EMBL" id="KKN05442.1"/>
    </source>
</evidence>
<gene>
    <name evidence="1" type="ORF">LCGC14_1087370</name>
</gene>
<dbReference type="EMBL" id="LAZR01004805">
    <property type="protein sequence ID" value="KKN05442.1"/>
    <property type="molecule type" value="Genomic_DNA"/>
</dbReference>
<sequence>MTKLDEIEAKHTDGYGYDSKPSVMPLADALIDMDLLIRAVRQLGVERRMYQALFEAVDDSYKDFEETHLEVYQAYNDVSGTVEPDPDVLELIGME</sequence>
<protein>
    <submittedName>
        <fullName evidence="1">Uncharacterized protein</fullName>
    </submittedName>
</protein>
<organism evidence="1">
    <name type="scientific">marine sediment metagenome</name>
    <dbReference type="NCBI Taxonomy" id="412755"/>
    <lineage>
        <taxon>unclassified sequences</taxon>
        <taxon>metagenomes</taxon>
        <taxon>ecological metagenomes</taxon>
    </lineage>
</organism>
<accession>A0A0F9N138</accession>
<reference evidence="1" key="1">
    <citation type="journal article" date="2015" name="Nature">
        <title>Complex archaea that bridge the gap between prokaryotes and eukaryotes.</title>
        <authorList>
            <person name="Spang A."/>
            <person name="Saw J.H."/>
            <person name="Jorgensen S.L."/>
            <person name="Zaremba-Niedzwiedzka K."/>
            <person name="Martijn J."/>
            <person name="Lind A.E."/>
            <person name="van Eijk R."/>
            <person name="Schleper C."/>
            <person name="Guy L."/>
            <person name="Ettema T.J."/>
        </authorList>
    </citation>
    <scope>NUCLEOTIDE SEQUENCE</scope>
</reference>
<name>A0A0F9N138_9ZZZZ</name>
<proteinExistence type="predicted"/>